<dbReference type="SUPFAM" id="SSF53335">
    <property type="entry name" value="S-adenosyl-L-methionine-dependent methyltransferases"/>
    <property type="match status" value="1"/>
</dbReference>
<dbReference type="OMA" id="CQYVFEP"/>
<dbReference type="OrthoDB" id="416496at2759"/>
<dbReference type="GO" id="GO:0008757">
    <property type="term" value="F:S-adenosylmethionine-dependent methyltransferase activity"/>
    <property type="evidence" value="ECO:0007669"/>
    <property type="project" value="InterPro"/>
</dbReference>
<proteinExistence type="predicted"/>
<dbReference type="InterPro" id="IPR052356">
    <property type="entry name" value="Thiol_S-MT"/>
</dbReference>
<dbReference type="Gene3D" id="3.40.50.150">
    <property type="entry name" value="Vaccinia Virus protein VP39"/>
    <property type="match status" value="1"/>
</dbReference>
<organism evidence="2 3">
    <name type="scientific">Eutrema salsugineum</name>
    <name type="common">Saltwater cress</name>
    <name type="synonym">Sisymbrium salsugineum</name>
    <dbReference type="NCBI Taxonomy" id="72664"/>
    <lineage>
        <taxon>Eukaryota</taxon>
        <taxon>Viridiplantae</taxon>
        <taxon>Streptophyta</taxon>
        <taxon>Embryophyta</taxon>
        <taxon>Tracheophyta</taxon>
        <taxon>Spermatophyta</taxon>
        <taxon>Magnoliopsida</taxon>
        <taxon>eudicotyledons</taxon>
        <taxon>Gunneridae</taxon>
        <taxon>Pentapetalae</taxon>
        <taxon>rosids</taxon>
        <taxon>malvids</taxon>
        <taxon>Brassicales</taxon>
        <taxon>Brassicaceae</taxon>
        <taxon>Eutremeae</taxon>
        <taxon>Eutrema</taxon>
    </lineage>
</organism>
<dbReference type="KEGG" id="eus:EUTSA_v10019583mg"/>
<protein>
    <recommendedName>
        <fullName evidence="1">Methyltransferase type 11 domain-containing protein</fullName>
    </recommendedName>
</protein>
<evidence type="ECO:0000313" key="3">
    <source>
        <dbReference type="Proteomes" id="UP000030689"/>
    </source>
</evidence>
<dbReference type="Pfam" id="PF08241">
    <property type="entry name" value="Methyltransf_11"/>
    <property type="match status" value="1"/>
</dbReference>
<dbReference type="EMBL" id="KI517953">
    <property type="protein sequence ID" value="ESQ28292.1"/>
    <property type="molecule type" value="Genomic_DNA"/>
</dbReference>
<keyword evidence="3" id="KW-1185">Reference proteome</keyword>
<gene>
    <name evidence="2" type="ORF">EUTSA_v10019583mg</name>
</gene>
<evidence type="ECO:0000259" key="1">
    <source>
        <dbReference type="Pfam" id="PF08241"/>
    </source>
</evidence>
<dbReference type="STRING" id="72664.V4KEP3"/>
<reference evidence="2 3" key="1">
    <citation type="journal article" date="2013" name="Front. Plant Sci.">
        <title>The Reference Genome of the Halophytic Plant Eutrema salsugineum.</title>
        <authorList>
            <person name="Yang R."/>
            <person name="Jarvis D.E."/>
            <person name="Chen H."/>
            <person name="Beilstein M.A."/>
            <person name="Grimwood J."/>
            <person name="Jenkins J."/>
            <person name="Shu S."/>
            <person name="Prochnik S."/>
            <person name="Xin M."/>
            <person name="Ma C."/>
            <person name="Schmutz J."/>
            <person name="Wing R.A."/>
            <person name="Mitchell-Olds T."/>
            <person name="Schumaker K.S."/>
            <person name="Wang X."/>
        </authorList>
    </citation>
    <scope>NUCLEOTIDE SEQUENCE [LARGE SCALE GENOMIC DNA]</scope>
</reference>
<name>V4KEP3_EUTSA</name>
<sequence>MLRAQRVFREHIIRRVRRYIRRLNSWLLNSWMQSYLEEIEDCKIKVFDKLTAKAEKVLEIGIGTGPNMRYYAARNMNVTVLGLDPNPKMKKHARKSAAKAGLKPKSFKFKQGVGEAIPLDDDSMDAVVATLVLCSVSDVTKTLNEIKRVLRPGGIFIFLEHVAAKDGSFFRRLQKLLDPLQQKFSDGCHLTRNTRECILEAGFSGGAEIETVSIYSFPWITRPHIYGVAYK</sequence>
<dbReference type="PANTHER" id="PTHR45036">
    <property type="entry name" value="METHYLTRANSFERASE LIKE 7B"/>
    <property type="match status" value="1"/>
</dbReference>
<dbReference type="PANTHER" id="PTHR45036:SF4">
    <property type="entry name" value="S-ADENOSYL-L-METHIONINE-DEPENDENT METHYLTRANSFERASES SUPERFAMILY PROTEIN"/>
    <property type="match status" value="1"/>
</dbReference>
<dbReference type="CDD" id="cd02440">
    <property type="entry name" value="AdoMet_MTases"/>
    <property type="match status" value="1"/>
</dbReference>
<feature type="domain" description="Methyltransferase type 11" evidence="1">
    <location>
        <begin position="58"/>
        <end position="158"/>
    </location>
</feature>
<dbReference type="InterPro" id="IPR013216">
    <property type="entry name" value="Methyltransf_11"/>
</dbReference>
<dbReference type="Proteomes" id="UP000030689">
    <property type="component" value="Unassembled WGS sequence"/>
</dbReference>
<dbReference type="Gramene" id="ESQ28292">
    <property type="protein sequence ID" value="ESQ28292"/>
    <property type="gene ID" value="EUTSA_v10019583mg"/>
</dbReference>
<dbReference type="InterPro" id="IPR029063">
    <property type="entry name" value="SAM-dependent_MTases_sf"/>
</dbReference>
<evidence type="ECO:0000313" key="2">
    <source>
        <dbReference type="EMBL" id="ESQ28292.1"/>
    </source>
</evidence>
<accession>V4KEP3</accession>
<dbReference type="eggNOG" id="KOG4300">
    <property type="taxonomic scope" value="Eukaryota"/>
</dbReference>
<dbReference type="AlphaFoldDB" id="V4KEP3"/>